<sequence>MPRKAKQADKPFFLRHWQPITAITSVVILLSGLGVIANENYIQGQISAAADAEFAVELAQLRVEEVSATLDDLELAIQNALEISTEAVGQTSDGKDLEALVADIEKAKEIWVKETTRLLELEAAVKALRQKIDQGTSSGTTIATLVKSVNDAVSSDWGKIVVQIVSLGEKITSVQVAQALWEQEQEEVAAEKAEAEAAEEAERLARARTIAPTSTLTDSGGSTAPSAPAPPAQEVVVAPVEDGENLAYITSYVAALAPNSFISWVPGLCDGYYVCGRAWVGGVNSTPVRIELDPALYDIYVNTVGISVLVHEAAHARQWLKYGSNIITANEGYTGLVGTIAVERMADCATIVKLGYSTNVYTSSCTPSELEAAATIW</sequence>
<feature type="coiled-coil region" evidence="1">
    <location>
        <begin position="56"/>
        <end position="83"/>
    </location>
</feature>
<dbReference type="EMBL" id="CAEZTH010000050">
    <property type="protein sequence ID" value="CAB4562388.1"/>
    <property type="molecule type" value="Genomic_DNA"/>
</dbReference>
<name>A0A6J6DMM7_9ZZZZ</name>
<gene>
    <name evidence="4" type="ORF">UFOPK1639_00535</name>
    <name evidence="5" type="ORF">UFOPK2132_00248</name>
    <name evidence="6" type="ORF">UFOPK3389_00332</name>
</gene>
<accession>A0A6J6DMM7</accession>
<organism evidence="4">
    <name type="scientific">freshwater metagenome</name>
    <dbReference type="NCBI Taxonomy" id="449393"/>
    <lineage>
        <taxon>unclassified sequences</taxon>
        <taxon>metagenomes</taxon>
        <taxon>ecological metagenomes</taxon>
    </lineage>
</organism>
<keyword evidence="3" id="KW-1133">Transmembrane helix</keyword>
<keyword evidence="1" id="KW-0175">Coiled coil</keyword>
<protein>
    <submittedName>
        <fullName evidence="4">Unannotated protein</fullName>
    </submittedName>
</protein>
<evidence type="ECO:0000313" key="6">
    <source>
        <dbReference type="EMBL" id="CAB4863119.1"/>
    </source>
</evidence>
<dbReference type="AlphaFoldDB" id="A0A6J6DMM7"/>
<reference evidence="4" key="1">
    <citation type="submission" date="2020-05" db="EMBL/GenBank/DDBJ databases">
        <authorList>
            <person name="Chiriac C."/>
            <person name="Salcher M."/>
            <person name="Ghai R."/>
            <person name="Kavagutti S V."/>
        </authorList>
    </citation>
    <scope>NUCLEOTIDE SEQUENCE</scope>
</reference>
<keyword evidence="3" id="KW-0812">Transmembrane</keyword>
<dbReference type="EMBL" id="CAFBLL010000040">
    <property type="protein sequence ID" value="CAB4863119.1"/>
    <property type="molecule type" value="Genomic_DNA"/>
</dbReference>
<proteinExistence type="predicted"/>
<evidence type="ECO:0000256" key="2">
    <source>
        <dbReference type="SAM" id="MobiDB-lite"/>
    </source>
</evidence>
<feature type="compositionally biased region" description="Polar residues" evidence="2">
    <location>
        <begin position="211"/>
        <end position="223"/>
    </location>
</feature>
<evidence type="ECO:0000313" key="5">
    <source>
        <dbReference type="EMBL" id="CAB4631306.1"/>
    </source>
</evidence>
<keyword evidence="3" id="KW-0472">Membrane</keyword>
<feature type="transmembrane region" description="Helical" evidence="3">
    <location>
        <begin position="20"/>
        <end position="37"/>
    </location>
</feature>
<feature type="region of interest" description="Disordered" evidence="2">
    <location>
        <begin position="208"/>
        <end position="232"/>
    </location>
</feature>
<evidence type="ECO:0000256" key="3">
    <source>
        <dbReference type="SAM" id="Phobius"/>
    </source>
</evidence>
<evidence type="ECO:0000256" key="1">
    <source>
        <dbReference type="SAM" id="Coils"/>
    </source>
</evidence>
<evidence type="ECO:0000313" key="4">
    <source>
        <dbReference type="EMBL" id="CAB4562388.1"/>
    </source>
</evidence>
<dbReference type="EMBL" id="CAEZVU010000025">
    <property type="protein sequence ID" value="CAB4631306.1"/>
    <property type="molecule type" value="Genomic_DNA"/>
</dbReference>